<keyword evidence="2" id="KW-1185">Reference proteome</keyword>
<dbReference type="RefSeq" id="WP_379823549.1">
    <property type="nucleotide sequence ID" value="NZ_JBHUDL010000009.1"/>
</dbReference>
<evidence type="ECO:0000313" key="2">
    <source>
        <dbReference type="Proteomes" id="UP001597075"/>
    </source>
</evidence>
<dbReference type="AlphaFoldDB" id="A0ABD6CX50"/>
<comment type="caution">
    <text evidence="1">The sequence shown here is derived from an EMBL/GenBank/DDBJ whole genome shotgun (WGS) entry which is preliminary data.</text>
</comment>
<protein>
    <submittedName>
        <fullName evidence="1">DUF429 domain-containing protein</fullName>
    </submittedName>
</protein>
<evidence type="ECO:0000313" key="1">
    <source>
        <dbReference type="EMBL" id="MFD1633440.1"/>
    </source>
</evidence>
<feature type="non-terminal residue" evidence="1">
    <location>
        <position position="1"/>
    </location>
</feature>
<dbReference type="InterPro" id="IPR007362">
    <property type="entry name" value="DUF429"/>
</dbReference>
<organism evidence="1 2">
    <name type="scientific">Haloplanus ruber</name>
    <dbReference type="NCBI Taxonomy" id="869892"/>
    <lineage>
        <taxon>Archaea</taxon>
        <taxon>Methanobacteriati</taxon>
        <taxon>Methanobacteriota</taxon>
        <taxon>Stenosarchaea group</taxon>
        <taxon>Halobacteria</taxon>
        <taxon>Halobacteriales</taxon>
        <taxon>Haloferacaceae</taxon>
        <taxon>Haloplanus</taxon>
    </lineage>
</organism>
<dbReference type="Proteomes" id="UP001597075">
    <property type="component" value="Unassembled WGS sequence"/>
</dbReference>
<dbReference type="EMBL" id="JBHUDL010000009">
    <property type="protein sequence ID" value="MFD1633440.1"/>
    <property type="molecule type" value="Genomic_DNA"/>
</dbReference>
<sequence length="243" mass="25887">STGTQPRHMSTALGVDWASGCWVVVAVDDDGTTITTEPAMLNVLYEYDDAEPILVDIPIGLPETPGRACDEAAAARLGERHGSVFAVPCRAAVDADDYEAAREANGGSLGSQSWGLVPRIREVDRVLDACDAAARVYESHPEVCYATFAERIGHGPLGSKRDDDGLDARLSVLEAVDPSVGAAVRSFVDDRRDGAAWHRRIRAGRLDDVLDAAVLAVTARRGSFGVLPEGRESSDDQVIVYPG</sequence>
<dbReference type="Pfam" id="PF04250">
    <property type="entry name" value="DUF429"/>
    <property type="match status" value="1"/>
</dbReference>
<reference evidence="1 2" key="1">
    <citation type="journal article" date="2019" name="Int. J. Syst. Evol. Microbiol.">
        <title>The Global Catalogue of Microorganisms (GCM) 10K type strain sequencing project: providing services to taxonomists for standard genome sequencing and annotation.</title>
        <authorList>
            <consortium name="The Broad Institute Genomics Platform"/>
            <consortium name="The Broad Institute Genome Sequencing Center for Infectious Disease"/>
            <person name="Wu L."/>
            <person name="Ma J."/>
        </authorList>
    </citation>
    <scope>NUCLEOTIDE SEQUENCE [LARGE SCALE GENOMIC DNA]</scope>
    <source>
        <strain evidence="1 2">CGMCC 1.10594</strain>
    </source>
</reference>
<accession>A0ABD6CX50</accession>
<name>A0ABD6CX50_9EURY</name>
<gene>
    <name evidence="1" type="ORF">ACFSBJ_06785</name>
</gene>
<proteinExistence type="predicted"/>